<feature type="transmembrane region" description="Helical" evidence="9">
    <location>
        <begin position="371"/>
        <end position="393"/>
    </location>
</feature>
<dbReference type="GO" id="GO:0006629">
    <property type="term" value="P:lipid metabolic process"/>
    <property type="evidence" value="ECO:0007669"/>
    <property type="project" value="InterPro"/>
</dbReference>
<dbReference type="InterPro" id="IPR044851">
    <property type="entry name" value="Wax_synthase"/>
</dbReference>
<dbReference type="KEGG" id="fcy:FRACYDRAFT_233374"/>
<feature type="region of interest" description="Disordered" evidence="8">
    <location>
        <begin position="204"/>
        <end position="227"/>
    </location>
</feature>
<dbReference type="PANTHER" id="PTHR31595:SF57">
    <property type="entry name" value="OS04G0481900 PROTEIN"/>
    <property type="match status" value="1"/>
</dbReference>
<feature type="compositionally biased region" description="Low complexity" evidence="8">
    <location>
        <begin position="216"/>
        <end position="227"/>
    </location>
</feature>
<feature type="domain" description="Wax synthase" evidence="10">
    <location>
        <begin position="329"/>
        <end position="395"/>
    </location>
</feature>
<dbReference type="EMBL" id="KV784353">
    <property type="protein sequence ID" value="OEU23205.1"/>
    <property type="molecule type" value="Genomic_DNA"/>
</dbReference>
<evidence type="ECO:0000256" key="6">
    <source>
        <dbReference type="ARBA" id="ARBA00022989"/>
    </source>
</evidence>
<feature type="transmembrane region" description="Helical" evidence="9">
    <location>
        <begin position="413"/>
        <end position="431"/>
    </location>
</feature>
<dbReference type="GO" id="GO:0008374">
    <property type="term" value="F:O-acyltransferase activity"/>
    <property type="evidence" value="ECO:0007669"/>
    <property type="project" value="InterPro"/>
</dbReference>
<evidence type="ECO:0000256" key="7">
    <source>
        <dbReference type="ARBA" id="ARBA00023136"/>
    </source>
</evidence>
<comment type="subcellular location">
    <subcellularLocation>
        <location evidence="1">Membrane</location>
        <topology evidence="1">Multi-pass membrane protein</topology>
    </subcellularLocation>
</comment>
<dbReference type="InterPro" id="IPR032805">
    <property type="entry name" value="Wax_synthase_dom"/>
</dbReference>
<feature type="transmembrane region" description="Helical" evidence="9">
    <location>
        <begin position="443"/>
        <end position="464"/>
    </location>
</feature>
<evidence type="ECO:0000256" key="1">
    <source>
        <dbReference type="ARBA" id="ARBA00004141"/>
    </source>
</evidence>
<evidence type="ECO:0000256" key="2">
    <source>
        <dbReference type="ARBA" id="ARBA00005179"/>
    </source>
</evidence>
<dbReference type="OrthoDB" id="42845at2759"/>
<evidence type="ECO:0000313" key="11">
    <source>
        <dbReference type="EMBL" id="OEU23205.1"/>
    </source>
</evidence>
<dbReference type="PANTHER" id="PTHR31595">
    <property type="entry name" value="LONG-CHAIN-ALCOHOL O-FATTY-ACYLTRANSFERASE 3-RELATED"/>
    <property type="match status" value="1"/>
</dbReference>
<dbReference type="InParanoid" id="A0A1E7FYI8"/>
<comment type="similarity">
    <text evidence="3">Belongs to the wax synthase family.</text>
</comment>
<dbReference type="GO" id="GO:0016020">
    <property type="term" value="C:membrane"/>
    <property type="evidence" value="ECO:0007669"/>
    <property type="project" value="UniProtKB-SubCell"/>
</dbReference>
<keyword evidence="7 9" id="KW-0472">Membrane</keyword>
<evidence type="ECO:0000259" key="10">
    <source>
        <dbReference type="Pfam" id="PF13813"/>
    </source>
</evidence>
<dbReference type="Proteomes" id="UP000095751">
    <property type="component" value="Unassembled WGS sequence"/>
</dbReference>
<evidence type="ECO:0000256" key="9">
    <source>
        <dbReference type="SAM" id="Phobius"/>
    </source>
</evidence>
<reference evidence="11 12" key="1">
    <citation type="submission" date="2016-09" db="EMBL/GenBank/DDBJ databases">
        <title>Extensive genetic diversity and differential bi-allelic expression allows diatom success in the polar Southern Ocean.</title>
        <authorList>
            <consortium name="DOE Joint Genome Institute"/>
            <person name="Mock T."/>
            <person name="Otillar R.P."/>
            <person name="Strauss J."/>
            <person name="Dupont C."/>
            <person name="Frickenhaus S."/>
            <person name="Maumus F."/>
            <person name="Mcmullan M."/>
            <person name="Sanges R."/>
            <person name="Schmutz J."/>
            <person name="Toseland A."/>
            <person name="Valas R."/>
            <person name="Veluchamy A."/>
            <person name="Ward B.J."/>
            <person name="Allen A."/>
            <person name="Barry K."/>
            <person name="Falciatore A."/>
            <person name="Ferrante M."/>
            <person name="Fortunato A.E."/>
            <person name="Gloeckner G."/>
            <person name="Gruber A."/>
            <person name="Hipkin R."/>
            <person name="Janech M."/>
            <person name="Kroth P."/>
            <person name="Leese F."/>
            <person name="Lindquist E."/>
            <person name="Lyon B.R."/>
            <person name="Martin J."/>
            <person name="Mayer C."/>
            <person name="Parker M."/>
            <person name="Quesneville H."/>
            <person name="Raymond J."/>
            <person name="Uhlig C."/>
            <person name="Valentin K.U."/>
            <person name="Worden A.Z."/>
            <person name="Armbrust E.V."/>
            <person name="Bowler C."/>
            <person name="Green B."/>
            <person name="Moulton V."/>
            <person name="Van Oosterhout C."/>
            <person name="Grigoriev I."/>
        </authorList>
    </citation>
    <scope>NUCLEOTIDE SEQUENCE [LARGE SCALE GENOMIC DNA]</scope>
    <source>
        <strain evidence="11 12">CCMP1102</strain>
    </source>
</reference>
<comment type="pathway">
    <text evidence="2">Secondary metabolite biosynthesis.</text>
</comment>
<evidence type="ECO:0000256" key="8">
    <source>
        <dbReference type="SAM" id="MobiDB-lite"/>
    </source>
</evidence>
<evidence type="ECO:0000256" key="5">
    <source>
        <dbReference type="ARBA" id="ARBA00022692"/>
    </source>
</evidence>
<evidence type="ECO:0000256" key="4">
    <source>
        <dbReference type="ARBA" id="ARBA00022679"/>
    </source>
</evidence>
<feature type="transmembrane region" description="Helical" evidence="9">
    <location>
        <begin position="89"/>
        <end position="111"/>
    </location>
</feature>
<gene>
    <name evidence="11" type="ORF">FRACYDRAFT_233374</name>
</gene>
<sequence length="494" mass="55808">MIFELLERTIFANKLIDDNRSIENGDSFFTFDINVPTICMLPSTSTSTSTSSMIGVLFETLSSVVLGLVEDENEEEGTGTGSSSPTLLSAAFTFTALLFGFGVAVPCVLFEPIYAIQLFQIKNLGLIMVFLATTIVIPLRIIEAVYGYTPFHNHNNIHTHNTPSNNISAKPTTGNSSNNISYWDYIIYFSCAFGIEFNNKNRNSSSNKVTGTDGDSSSSVQQQSKSKQLKPISKGYYKKRLVLIGRDFIIASILISILKEYNYELFTTPTTTSIWDDQDYSIQGVWFSWQHILNNLLVVLLLSTSLSQSSLGISLLYNICYGYETYEIVLNPMFKSQSVSDFWGKRWNILVHTGLKNGIYKPTRQITSSKIIATITTFLVSGIIHEYVNYVMFYEVSSSLSSSSSSCRFKWKQIMFFGYNGLLIVFEYCIFSRYNIFIWLSHRLPKIIITVLILYSALPLAHLFTGDWIRYGYFDSICLAEPIIVCSRKDVLLE</sequence>
<keyword evidence="6 9" id="KW-1133">Transmembrane helix</keyword>
<proteinExistence type="inferred from homology"/>
<feature type="transmembrane region" description="Helical" evidence="9">
    <location>
        <begin position="123"/>
        <end position="142"/>
    </location>
</feature>
<keyword evidence="12" id="KW-1185">Reference proteome</keyword>
<organism evidence="11 12">
    <name type="scientific">Fragilariopsis cylindrus CCMP1102</name>
    <dbReference type="NCBI Taxonomy" id="635003"/>
    <lineage>
        <taxon>Eukaryota</taxon>
        <taxon>Sar</taxon>
        <taxon>Stramenopiles</taxon>
        <taxon>Ochrophyta</taxon>
        <taxon>Bacillariophyta</taxon>
        <taxon>Bacillariophyceae</taxon>
        <taxon>Bacillariophycidae</taxon>
        <taxon>Bacillariales</taxon>
        <taxon>Bacillariaceae</taxon>
        <taxon>Fragilariopsis</taxon>
    </lineage>
</organism>
<feature type="transmembrane region" description="Helical" evidence="9">
    <location>
        <begin position="180"/>
        <end position="198"/>
    </location>
</feature>
<keyword evidence="5 9" id="KW-0812">Transmembrane</keyword>
<protein>
    <recommendedName>
        <fullName evidence="10">Wax synthase domain-containing protein</fullName>
    </recommendedName>
</protein>
<evidence type="ECO:0000313" key="12">
    <source>
        <dbReference type="Proteomes" id="UP000095751"/>
    </source>
</evidence>
<dbReference type="Pfam" id="PF13813">
    <property type="entry name" value="MBOAT_2"/>
    <property type="match status" value="1"/>
</dbReference>
<evidence type="ECO:0000256" key="3">
    <source>
        <dbReference type="ARBA" id="ARBA00007282"/>
    </source>
</evidence>
<name>A0A1E7FYI8_9STRA</name>
<accession>A0A1E7FYI8</accession>
<keyword evidence="4" id="KW-0808">Transferase</keyword>
<dbReference type="AlphaFoldDB" id="A0A1E7FYI8"/>